<evidence type="ECO:0000256" key="1">
    <source>
        <dbReference type="ARBA" id="ARBA00022747"/>
    </source>
</evidence>
<dbReference type="STRING" id="1423745.GCA_001311215_01463"/>
<reference evidence="3 4" key="1">
    <citation type="journal article" date="2015" name="Genome Announc.">
        <title>Expanding the biotechnology potential of lactobacilli through comparative genomics of 213 strains and associated genera.</title>
        <authorList>
            <person name="Sun Z."/>
            <person name="Harris H.M."/>
            <person name="McCann A."/>
            <person name="Guo C."/>
            <person name="Argimon S."/>
            <person name="Zhang W."/>
            <person name="Yang X."/>
            <person name="Jeffery I.B."/>
            <person name="Cooney J.C."/>
            <person name="Kagawa T.F."/>
            <person name="Liu W."/>
            <person name="Song Y."/>
            <person name="Salvetti E."/>
            <person name="Wrobel A."/>
            <person name="Rasinkangas P."/>
            <person name="Parkhill J."/>
            <person name="Rea M.C."/>
            <person name="O'Sullivan O."/>
            <person name="Ritari J."/>
            <person name="Douillard F.P."/>
            <person name="Paul Ross R."/>
            <person name="Yang R."/>
            <person name="Briner A.E."/>
            <person name="Felis G.E."/>
            <person name="de Vos W.M."/>
            <person name="Barrangou R."/>
            <person name="Klaenhammer T.R."/>
            <person name="Caufield P.W."/>
            <person name="Cui Y."/>
            <person name="Zhang H."/>
            <person name="O'Toole P.W."/>
        </authorList>
    </citation>
    <scope>NUCLEOTIDE SEQUENCE [LARGE SCALE GENOMIC DNA]</scope>
    <source>
        <strain evidence="3 4">DSM 22689</strain>
    </source>
</reference>
<dbReference type="PANTHER" id="PTHR30408">
    <property type="entry name" value="TYPE-1 RESTRICTION ENZYME ECOKI SPECIFICITY PROTEIN"/>
    <property type="match status" value="1"/>
</dbReference>
<dbReference type="Gene3D" id="3.90.220.20">
    <property type="entry name" value="DNA methylase specificity domains"/>
    <property type="match status" value="1"/>
</dbReference>
<accession>A0A0R2CNB2</accession>
<name>A0A0R2CNB2_9LACO</name>
<evidence type="ECO:0000313" key="4">
    <source>
        <dbReference type="Proteomes" id="UP000051586"/>
    </source>
</evidence>
<dbReference type="PATRIC" id="fig|1423745.4.peg.362"/>
<keyword evidence="2" id="KW-0238">DNA-binding</keyword>
<dbReference type="InterPro" id="IPR044946">
    <property type="entry name" value="Restrct_endonuc_typeI_TRD_sf"/>
</dbReference>
<dbReference type="PANTHER" id="PTHR30408:SF12">
    <property type="entry name" value="TYPE I RESTRICTION ENZYME MJAVIII SPECIFICITY SUBUNIT"/>
    <property type="match status" value="1"/>
</dbReference>
<dbReference type="InterPro" id="IPR052021">
    <property type="entry name" value="Type-I_RS_S_subunit"/>
</dbReference>
<organism evidence="3 4">
    <name type="scientific">Fructilactobacillus florum DSM 22689 = JCM 16035</name>
    <dbReference type="NCBI Taxonomy" id="1423745"/>
    <lineage>
        <taxon>Bacteria</taxon>
        <taxon>Bacillati</taxon>
        <taxon>Bacillota</taxon>
        <taxon>Bacilli</taxon>
        <taxon>Lactobacillales</taxon>
        <taxon>Lactobacillaceae</taxon>
        <taxon>Fructilactobacillus</taxon>
    </lineage>
</organism>
<comment type="caution">
    <text evidence="3">The sequence shown here is derived from an EMBL/GenBank/DDBJ whole genome shotgun (WGS) entry which is preliminary data.</text>
</comment>
<sequence length="232" mass="27000">MEYSPFLFLQDLLTYAAPKVQRNNMPFTLANTWEQRKLKNFGESYSGLSGKTKDDFGIGNSKFITYKNIFDNEMISESQMEKVLINSSEKQNKVNISDAFFTISSETPNEVGMSSVLNFKHENLYLNSFSFGFRTNINIDNYFLANSFRSEYFRNNIVKLAQGISRYNISKNKVLNLSIKIPDFCEQTKVGLIFKSINKSIAANEFKHLFDVIYINYKNLRLFLKITFFVKR</sequence>
<keyword evidence="1" id="KW-0680">Restriction system</keyword>
<dbReference type="Proteomes" id="UP000051586">
    <property type="component" value="Unassembled WGS sequence"/>
</dbReference>
<dbReference type="GO" id="GO:0009307">
    <property type="term" value="P:DNA restriction-modification system"/>
    <property type="evidence" value="ECO:0007669"/>
    <property type="project" value="UniProtKB-KW"/>
</dbReference>
<dbReference type="GO" id="GO:0003677">
    <property type="term" value="F:DNA binding"/>
    <property type="evidence" value="ECO:0007669"/>
    <property type="project" value="UniProtKB-KW"/>
</dbReference>
<evidence type="ECO:0000256" key="2">
    <source>
        <dbReference type="ARBA" id="ARBA00023125"/>
    </source>
</evidence>
<dbReference type="EMBL" id="AYZI01000014">
    <property type="protein sequence ID" value="KRM89804.1"/>
    <property type="molecule type" value="Genomic_DNA"/>
</dbReference>
<evidence type="ECO:0000313" key="3">
    <source>
        <dbReference type="EMBL" id="KRM89804.1"/>
    </source>
</evidence>
<dbReference type="AlphaFoldDB" id="A0A0R2CNB2"/>
<gene>
    <name evidence="3" type="ORF">FC87_GL000339</name>
</gene>
<proteinExistence type="predicted"/>
<dbReference type="SUPFAM" id="SSF116734">
    <property type="entry name" value="DNA methylase specificity domain"/>
    <property type="match status" value="1"/>
</dbReference>
<protein>
    <submittedName>
        <fullName evidence="3">Restriction modification system DNA specificity domain</fullName>
    </submittedName>
</protein>